<gene>
    <name evidence="1" type="ORF">FHW23_001140</name>
</gene>
<name>A0AAW3T3J6_9MICO</name>
<dbReference type="EMBL" id="JACGXP010000002">
    <property type="protein sequence ID" value="MBA8989894.1"/>
    <property type="molecule type" value="Genomic_DNA"/>
</dbReference>
<dbReference type="Proteomes" id="UP000590225">
    <property type="component" value="Unassembled WGS sequence"/>
</dbReference>
<accession>A0AAW3T3J6</accession>
<sequence length="161" mass="17069">MTGADQGVRTTTAGWRTRATAAGGFRVPAHWIDDDRTGALAVVRPETSVNPNGAFRENAVLSVVESAGDVVADSSNAIAEVRAMVPWSHVVSVTPWPQGPFDRRMQFLYEYDGVAVAVTKFTGTLGGSRIDLTCSAGLDVYPTLVSTFDSIAALSDLEVHA</sequence>
<protein>
    <recommendedName>
        <fullName evidence="3">DUF1795 domain-containing protein</fullName>
    </recommendedName>
</protein>
<evidence type="ECO:0000313" key="2">
    <source>
        <dbReference type="Proteomes" id="UP000590225"/>
    </source>
</evidence>
<dbReference type="AlphaFoldDB" id="A0AAW3T3J6"/>
<evidence type="ECO:0000313" key="1">
    <source>
        <dbReference type="EMBL" id="MBA8989894.1"/>
    </source>
</evidence>
<reference evidence="1 2" key="1">
    <citation type="submission" date="2020-07" db="EMBL/GenBank/DDBJ databases">
        <title>Above-ground endophytic microbial communities from plants in different locations in the United States.</title>
        <authorList>
            <person name="Frank C."/>
        </authorList>
    </citation>
    <scope>NUCLEOTIDE SEQUENCE [LARGE SCALE GENOMIC DNA]</scope>
    <source>
        <strain evidence="1 2">WPL5_2</strain>
    </source>
</reference>
<evidence type="ECO:0008006" key="3">
    <source>
        <dbReference type="Google" id="ProtNLM"/>
    </source>
</evidence>
<proteinExistence type="predicted"/>
<dbReference type="RefSeq" id="WP_182515502.1">
    <property type="nucleotide sequence ID" value="NZ_JACGXP010000002.1"/>
</dbReference>
<organism evidence="1 2">
    <name type="scientific">Curtobacterium pusillum</name>
    <dbReference type="NCBI Taxonomy" id="69373"/>
    <lineage>
        <taxon>Bacteria</taxon>
        <taxon>Bacillati</taxon>
        <taxon>Actinomycetota</taxon>
        <taxon>Actinomycetes</taxon>
        <taxon>Micrococcales</taxon>
        <taxon>Microbacteriaceae</taxon>
        <taxon>Curtobacterium</taxon>
    </lineage>
</organism>
<comment type="caution">
    <text evidence="1">The sequence shown here is derived from an EMBL/GenBank/DDBJ whole genome shotgun (WGS) entry which is preliminary data.</text>
</comment>